<evidence type="ECO:0000256" key="6">
    <source>
        <dbReference type="ARBA" id="ARBA00022918"/>
    </source>
</evidence>
<dbReference type="InterPro" id="IPR043128">
    <property type="entry name" value="Rev_trsase/Diguanyl_cyclase"/>
</dbReference>
<feature type="domain" description="Integrase catalytic" evidence="8">
    <location>
        <begin position="1211"/>
        <end position="1371"/>
    </location>
</feature>
<dbReference type="Pfam" id="PF00078">
    <property type="entry name" value="RVT_1"/>
    <property type="match status" value="1"/>
</dbReference>
<proteinExistence type="predicted"/>
<keyword evidence="5" id="KW-0378">Hydrolase</keyword>
<gene>
    <name evidence="9" type="primary">pol_505</name>
    <name evidence="9" type="ORF">CK203_019723</name>
</gene>
<organism evidence="9 10">
    <name type="scientific">Vitis vinifera</name>
    <name type="common">Grape</name>
    <dbReference type="NCBI Taxonomy" id="29760"/>
    <lineage>
        <taxon>Eukaryota</taxon>
        <taxon>Viridiplantae</taxon>
        <taxon>Streptophyta</taxon>
        <taxon>Embryophyta</taxon>
        <taxon>Tracheophyta</taxon>
        <taxon>Spermatophyta</taxon>
        <taxon>Magnoliopsida</taxon>
        <taxon>eudicotyledons</taxon>
        <taxon>Gunneridae</taxon>
        <taxon>Pentapetalae</taxon>
        <taxon>rosids</taxon>
        <taxon>Vitales</taxon>
        <taxon>Vitaceae</taxon>
        <taxon>Viteae</taxon>
        <taxon>Vitis</taxon>
    </lineage>
</organism>
<dbReference type="CDD" id="cd09274">
    <property type="entry name" value="RNase_HI_RT_Ty3"/>
    <property type="match status" value="1"/>
</dbReference>
<name>A0A438JQM2_VITVI</name>
<dbReference type="Pfam" id="PF17917">
    <property type="entry name" value="RT_RNaseH"/>
    <property type="match status" value="1"/>
</dbReference>
<dbReference type="InterPro" id="IPR041588">
    <property type="entry name" value="Integrase_H2C2"/>
</dbReference>
<dbReference type="InterPro" id="IPR001584">
    <property type="entry name" value="Integrase_cat-core"/>
</dbReference>
<feature type="compositionally biased region" description="Basic and acidic residues" evidence="7">
    <location>
        <begin position="175"/>
        <end position="188"/>
    </location>
</feature>
<dbReference type="Pfam" id="PF17921">
    <property type="entry name" value="Integrase_H2C2"/>
    <property type="match status" value="1"/>
</dbReference>
<dbReference type="Gene3D" id="1.10.340.70">
    <property type="match status" value="1"/>
</dbReference>
<dbReference type="EMBL" id="QGNW01000031">
    <property type="protein sequence ID" value="RVX11247.1"/>
    <property type="molecule type" value="Genomic_DNA"/>
</dbReference>
<dbReference type="CDD" id="cd01647">
    <property type="entry name" value="RT_LTR"/>
    <property type="match status" value="1"/>
</dbReference>
<dbReference type="InterPro" id="IPR012337">
    <property type="entry name" value="RNaseH-like_sf"/>
</dbReference>
<evidence type="ECO:0000256" key="3">
    <source>
        <dbReference type="ARBA" id="ARBA00022722"/>
    </source>
</evidence>
<dbReference type="SUPFAM" id="SSF56672">
    <property type="entry name" value="DNA/RNA polymerases"/>
    <property type="match status" value="1"/>
</dbReference>
<reference evidence="9 10" key="1">
    <citation type="journal article" date="2018" name="PLoS Genet.">
        <title>Population sequencing reveals clonal diversity and ancestral inbreeding in the grapevine cultivar Chardonnay.</title>
        <authorList>
            <person name="Roach M.J."/>
            <person name="Johnson D.L."/>
            <person name="Bohlmann J."/>
            <person name="van Vuuren H.J."/>
            <person name="Jones S.J."/>
            <person name="Pretorius I.S."/>
            <person name="Schmidt S.A."/>
            <person name="Borneman A.R."/>
        </authorList>
    </citation>
    <scope>NUCLEOTIDE SEQUENCE [LARGE SCALE GENOMIC DNA]</scope>
    <source>
        <strain evidence="10">cv. Chardonnay</strain>
        <tissue evidence="9">Leaf</tissue>
    </source>
</reference>
<dbReference type="PROSITE" id="PS50994">
    <property type="entry name" value="INTEGRASE"/>
    <property type="match status" value="1"/>
</dbReference>
<dbReference type="Gene3D" id="3.30.70.270">
    <property type="match status" value="1"/>
</dbReference>
<evidence type="ECO:0000259" key="8">
    <source>
        <dbReference type="PROSITE" id="PS50994"/>
    </source>
</evidence>
<evidence type="ECO:0000313" key="9">
    <source>
        <dbReference type="EMBL" id="RVX11247.1"/>
    </source>
</evidence>
<dbReference type="Gene3D" id="3.30.420.10">
    <property type="entry name" value="Ribonuclease H-like superfamily/Ribonuclease H"/>
    <property type="match status" value="2"/>
</dbReference>
<evidence type="ECO:0000256" key="7">
    <source>
        <dbReference type="SAM" id="MobiDB-lite"/>
    </source>
</evidence>
<keyword evidence="1" id="KW-0808">Transferase</keyword>
<keyword evidence="4" id="KW-0255">Endonuclease</keyword>
<feature type="region of interest" description="Disordered" evidence="7">
    <location>
        <begin position="66"/>
        <end position="88"/>
    </location>
</feature>
<dbReference type="Gene3D" id="3.10.10.10">
    <property type="entry name" value="HIV Type 1 Reverse Transcriptase, subunit A, domain 1"/>
    <property type="match status" value="1"/>
</dbReference>
<evidence type="ECO:0000256" key="5">
    <source>
        <dbReference type="ARBA" id="ARBA00022801"/>
    </source>
</evidence>
<protein>
    <submittedName>
        <fullName evidence="9">Retrovirus-related Pol polyprotein from transposon 17.6</fullName>
    </submittedName>
</protein>
<dbReference type="GO" id="GO:0003964">
    <property type="term" value="F:RNA-directed DNA polymerase activity"/>
    <property type="evidence" value="ECO:0007669"/>
    <property type="project" value="UniProtKB-KW"/>
</dbReference>
<evidence type="ECO:0000256" key="4">
    <source>
        <dbReference type="ARBA" id="ARBA00022759"/>
    </source>
</evidence>
<feature type="region of interest" description="Disordered" evidence="7">
    <location>
        <begin position="166"/>
        <end position="188"/>
    </location>
</feature>
<dbReference type="GO" id="GO:0004519">
    <property type="term" value="F:endonuclease activity"/>
    <property type="evidence" value="ECO:0007669"/>
    <property type="project" value="UniProtKB-KW"/>
</dbReference>
<evidence type="ECO:0000313" key="10">
    <source>
        <dbReference type="Proteomes" id="UP000288805"/>
    </source>
</evidence>
<dbReference type="InterPro" id="IPR036397">
    <property type="entry name" value="RNaseH_sf"/>
</dbReference>
<dbReference type="GO" id="GO:0016787">
    <property type="term" value="F:hydrolase activity"/>
    <property type="evidence" value="ECO:0007669"/>
    <property type="project" value="UniProtKB-KW"/>
</dbReference>
<dbReference type="InterPro" id="IPR043502">
    <property type="entry name" value="DNA/RNA_pol_sf"/>
</dbReference>
<feature type="compositionally biased region" description="Low complexity" evidence="7">
    <location>
        <begin position="74"/>
        <end position="83"/>
    </location>
</feature>
<dbReference type="GO" id="GO:0015074">
    <property type="term" value="P:DNA integration"/>
    <property type="evidence" value="ECO:0007669"/>
    <property type="project" value="InterPro"/>
</dbReference>
<sequence length="1397" mass="159020">MPLSRAFQKLIEGGLLTPLAPKPVPPRFRLDLHCSYHQGPGHDTDHYNALRHDIQDLIDQGLVNLGQPSVTTNPLPAHSTHASPSPPRDIHHMDLIEDDSIHMLSWDDGLPEPIVLHDSYEIDGVSLGHQAPTPFSLIPDEASFQLTHSTPLIVTRSRRIAQPPPLAVRPFEGATSHEEVRREDDEVLRQLQSTQAQTTTTPEGLIHMMMADKATCVVFSDDDLPPEGLDHVRPLYITVGCSGHRVPSVLLDNGSTLNVCLLAIVIALCFAPSDFGPSTQTVRAYDSTKKKVMGTLVIDLKIVPTTFSTLFQKVKFIHDGQVITVWSTRDMFASSEPILQISHNKDDLFLTGFTFDEIQTLEIKDFCRDFVAMSFDQHSSTVVLDMRGTELDDGMIVDPTEMIDGVVPRDEYRDEMDMMIVLERTQTILVPELLENDSSLFEGIVSPVEGASDLMDPSLSFDVLSGFVSRSDDYSPASCDNISISVPHSPTSQIFDIDDEIAQPDSDRDSFHHDSDPIDERVSPTTGDVETVDFGIKDQPREPKIGSPLSTDERDRLIHLLRSNLDVFAWSYEDMPGPDPFIVQHHLPILPHSRLVKQKLKRLHLRWSLQVKEEIQKQLSIGFISVVEYPEWLANVIPIPKKDGKVRVCVDFRDLNKVSPKDDFLLPHIDLLVDSIAGHSMLSFMNRFSGYNQILMAPEDMEKTTFIIEWGTYCYKIMPFGLKNARTTYQRIATTLFHDMMHRDVEVYVDDMILKSRGKADQLKALERFFERIQKFILRLNPKKCTFRVTSGKLLGHMFSERGIEVDPDKIKVILDMLVPRTEKEIIVPHTPGRPLLLYLSVSDMALGCMLGQIDDSGKERAIYYLSKRMLEYEMIYVMIERLCLALVWATRRLRHYMTEYSVHLISRLDPLRYLFDRPALTGRLMRWLVLLIEFDIQYVSLKSIKESIVTDHLALLPTSEERPVDDDFPNEEFVAMTSLSGWCMYFDGAANQLRYGIGVLLVSPQSDHIPRSVRLTFSDRHPITNNIVEYETCILGLEIALELGIRHMDVFVARVDDLRYVHLPKAQKRFADALAILAFCVDIPIDVVVRPLLIELRSGTFPKVATVKDWRALRHLATRFMICGDTLYKGSVDGMLLLCLDQASIDRVIREVHVGVCGPHMGRHMLAHKIMRMGYFWLTMETDCCQFVQKCQECQIHGDLIHALPSKLHVLTSPWPFSVWGIDIIGKVSPKSSSGHEFILVAIDYFTKWVEAASYARLTYARVASFIRSHIICHYGVPHELISDIRVHFRAEVDTLLQKYNIRHHRSSAYRPQTNEVVEAINKNIKRILRKMVEISRDWLEKLHFALWAYHTSFRTSIGATPYSLVYGIEVVLPVEIEMGSLRVALEQKISETEWA</sequence>
<evidence type="ECO:0000256" key="2">
    <source>
        <dbReference type="ARBA" id="ARBA00022695"/>
    </source>
</evidence>
<dbReference type="GO" id="GO:0003676">
    <property type="term" value="F:nucleic acid binding"/>
    <property type="evidence" value="ECO:0007669"/>
    <property type="project" value="InterPro"/>
</dbReference>
<dbReference type="Proteomes" id="UP000288805">
    <property type="component" value="Unassembled WGS sequence"/>
</dbReference>
<dbReference type="InterPro" id="IPR000477">
    <property type="entry name" value="RT_dom"/>
</dbReference>
<keyword evidence="6" id="KW-0695">RNA-directed DNA polymerase</keyword>
<dbReference type="PANTHER" id="PTHR48475:SF1">
    <property type="entry name" value="RNASE H TYPE-1 DOMAIN-CONTAINING PROTEIN"/>
    <property type="match status" value="1"/>
</dbReference>
<dbReference type="SUPFAM" id="SSF53098">
    <property type="entry name" value="Ribonuclease H-like"/>
    <property type="match status" value="2"/>
</dbReference>
<evidence type="ECO:0000256" key="1">
    <source>
        <dbReference type="ARBA" id="ARBA00022679"/>
    </source>
</evidence>
<feature type="compositionally biased region" description="Basic and acidic residues" evidence="7">
    <location>
        <begin position="505"/>
        <end position="522"/>
    </location>
</feature>
<keyword evidence="3" id="KW-0540">Nuclease</keyword>
<comment type="caution">
    <text evidence="9">The sequence shown here is derived from an EMBL/GenBank/DDBJ whole genome shotgun (WGS) entry which is preliminary data.</text>
</comment>
<keyword evidence="2" id="KW-0548">Nucleotidyltransferase</keyword>
<dbReference type="PANTHER" id="PTHR48475">
    <property type="entry name" value="RIBONUCLEASE H"/>
    <property type="match status" value="1"/>
</dbReference>
<accession>A0A438JQM2</accession>
<feature type="region of interest" description="Disordered" evidence="7">
    <location>
        <begin position="503"/>
        <end position="531"/>
    </location>
</feature>
<dbReference type="InterPro" id="IPR041373">
    <property type="entry name" value="RT_RNaseH"/>
</dbReference>